<evidence type="ECO:0008006" key="3">
    <source>
        <dbReference type="Google" id="ProtNLM"/>
    </source>
</evidence>
<dbReference type="EMBL" id="PRLP01000034">
    <property type="protein sequence ID" value="PPC77414.1"/>
    <property type="molecule type" value="Genomic_DNA"/>
</dbReference>
<dbReference type="InterPro" id="IPR010662">
    <property type="entry name" value="RBBP9/YdeN"/>
</dbReference>
<protein>
    <recommendedName>
        <fullName evidence="3">Alpha/beta hydrolase</fullName>
    </recommendedName>
</protein>
<comment type="caution">
    <text evidence="1">The sequence shown here is derived from an EMBL/GenBank/DDBJ whole genome shotgun (WGS) entry which is preliminary data.</text>
</comment>
<dbReference type="Pfam" id="PF06821">
    <property type="entry name" value="Ser_hydrolase"/>
    <property type="match status" value="1"/>
</dbReference>
<sequence length="191" mass="20953">MEDSAVHHPVLIHPGFGNSDEPHWQSRWQQLFPYWQRVEQDDWLHPDCNQWVARLDATLATMGEDTVVVAHSLGCLTLAHWASQSKHRIRAALLVAVPDPAMPAYPPSAKGFTPLPAAVLPFPSLVVTSLNDPYGSPEFAHQQALAWGSGLVEVGALGHINGESGLGDWQEGLDLLEKLLQRQQIDTSFAG</sequence>
<gene>
    <name evidence="1" type="ORF">C4K68_11145</name>
</gene>
<evidence type="ECO:0000313" key="2">
    <source>
        <dbReference type="Proteomes" id="UP000238196"/>
    </source>
</evidence>
<dbReference type="GO" id="GO:0016787">
    <property type="term" value="F:hydrolase activity"/>
    <property type="evidence" value="ECO:0007669"/>
    <property type="project" value="InterPro"/>
</dbReference>
<dbReference type="Proteomes" id="UP000238196">
    <property type="component" value="Unassembled WGS sequence"/>
</dbReference>
<dbReference type="Gene3D" id="3.40.50.1820">
    <property type="entry name" value="alpha/beta hydrolase"/>
    <property type="match status" value="1"/>
</dbReference>
<dbReference type="InterPro" id="IPR029058">
    <property type="entry name" value="AB_hydrolase_fold"/>
</dbReference>
<name>A0A2S5KRD2_9PROT</name>
<dbReference type="AlphaFoldDB" id="A0A2S5KRD2"/>
<dbReference type="OrthoDB" id="9804993at2"/>
<reference evidence="1 2" key="1">
    <citation type="submission" date="2018-02" db="EMBL/GenBank/DDBJ databases">
        <title>novel marine gammaproteobacteria from coastal saline agro ecosystem.</title>
        <authorList>
            <person name="Krishnan R."/>
            <person name="Ramesh Kumar N."/>
        </authorList>
    </citation>
    <scope>NUCLEOTIDE SEQUENCE [LARGE SCALE GENOMIC DNA]</scope>
    <source>
        <strain evidence="1 2">228</strain>
    </source>
</reference>
<accession>A0A2S5KRD2</accession>
<dbReference type="SUPFAM" id="SSF53474">
    <property type="entry name" value="alpha/beta-Hydrolases"/>
    <property type="match status" value="1"/>
</dbReference>
<organism evidence="1 2">
    <name type="scientific">Proteobacteria bacterium 228</name>
    <dbReference type="NCBI Taxonomy" id="2083153"/>
    <lineage>
        <taxon>Bacteria</taxon>
        <taxon>Pseudomonadati</taxon>
        <taxon>Pseudomonadota</taxon>
    </lineage>
</organism>
<proteinExistence type="predicted"/>
<evidence type="ECO:0000313" key="1">
    <source>
        <dbReference type="EMBL" id="PPC77414.1"/>
    </source>
</evidence>